<name>A0AAD3MSY8_LATJO</name>
<dbReference type="EMBL" id="BRZM01000035">
    <property type="protein sequence ID" value="GLD58804.1"/>
    <property type="molecule type" value="Genomic_DNA"/>
</dbReference>
<accession>A0AAD3MSY8</accession>
<gene>
    <name evidence="2" type="ORF">AKAME5_001088800</name>
</gene>
<reference evidence="2" key="1">
    <citation type="submission" date="2022-08" db="EMBL/GenBank/DDBJ databases">
        <title>Genome sequencing of akame (Lates japonicus).</title>
        <authorList>
            <person name="Hashiguchi Y."/>
            <person name="Takahashi H."/>
        </authorList>
    </citation>
    <scope>NUCLEOTIDE SEQUENCE</scope>
    <source>
        <strain evidence="2">Kochi</strain>
    </source>
</reference>
<keyword evidence="1" id="KW-1133">Transmembrane helix</keyword>
<feature type="transmembrane region" description="Helical" evidence="1">
    <location>
        <begin position="22"/>
        <end position="46"/>
    </location>
</feature>
<proteinExistence type="predicted"/>
<evidence type="ECO:0000256" key="1">
    <source>
        <dbReference type="SAM" id="Phobius"/>
    </source>
</evidence>
<keyword evidence="1" id="KW-0812">Transmembrane</keyword>
<protein>
    <submittedName>
        <fullName evidence="2">Potassium voltage-gated channel subfamily C member 1-like isoform X2</fullName>
    </submittedName>
</protein>
<keyword evidence="1" id="KW-0472">Membrane</keyword>
<comment type="caution">
    <text evidence="2">The sequence shown here is derived from an EMBL/GenBank/DDBJ whole genome shotgun (WGS) entry which is preliminary data.</text>
</comment>
<dbReference type="Proteomes" id="UP001279410">
    <property type="component" value="Unassembled WGS sequence"/>
</dbReference>
<dbReference type="AlphaFoldDB" id="A0AAD3MSY8"/>
<evidence type="ECO:0000313" key="3">
    <source>
        <dbReference type="Proteomes" id="UP001279410"/>
    </source>
</evidence>
<organism evidence="2 3">
    <name type="scientific">Lates japonicus</name>
    <name type="common">Japanese lates</name>
    <dbReference type="NCBI Taxonomy" id="270547"/>
    <lineage>
        <taxon>Eukaryota</taxon>
        <taxon>Metazoa</taxon>
        <taxon>Chordata</taxon>
        <taxon>Craniata</taxon>
        <taxon>Vertebrata</taxon>
        <taxon>Euteleostomi</taxon>
        <taxon>Actinopterygii</taxon>
        <taxon>Neopterygii</taxon>
        <taxon>Teleostei</taxon>
        <taxon>Neoteleostei</taxon>
        <taxon>Acanthomorphata</taxon>
        <taxon>Carangaria</taxon>
        <taxon>Carangaria incertae sedis</taxon>
        <taxon>Centropomidae</taxon>
        <taxon>Lates</taxon>
    </lineage>
</organism>
<keyword evidence="3" id="KW-1185">Reference proteome</keyword>
<evidence type="ECO:0000313" key="2">
    <source>
        <dbReference type="EMBL" id="GLD58804.1"/>
    </source>
</evidence>
<sequence>MTAAAVEYVPSGDLRYAGWSPVAWQVLTIAMPIPVIINNFGMYYSLAMAKQKPTKKKKNRHIPRLPNQVLPTSLNGEAANAALANEDCPHIDQAYLRIFKLRERRPCFLVLLQAAPTTGQSEENAVQ</sequence>